<protein>
    <recommendedName>
        <fullName evidence="8">Transcriptional coactivator HFI1/ADA1</fullName>
    </recommendedName>
</protein>
<dbReference type="AlphaFoldDB" id="A0A1V8SCT3"/>
<dbReference type="PANTHER" id="PTHR21277">
    <property type="entry name" value="TRANSCRIPTIONAL ADAPTER 1"/>
    <property type="match status" value="1"/>
</dbReference>
<dbReference type="GO" id="GO:0005634">
    <property type="term" value="C:nucleus"/>
    <property type="evidence" value="ECO:0007669"/>
    <property type="project" value="UniProtKB-SubCell"/>
</dbReference>
<dbReference type="GO" id="GO:0000124">
    <property type="term" value="C:SAGA complex"/>
    <property type="evidence" value="ECO:0007669"/>
    <property type="project" value="TreeGrafter"/>
</dbReference>
<dbReference type="InterPro" id="IPR024738">
    <property type="entry name" value="Hfi1/Tada1"/>
</dbReference>
<evidence type="ECO:0000256" key="2">
    <source>
        <dbReference type="ARBA" id="ARBA00023015"/>
    </source>
</evidence>
<dbReference type="OrthoDB" id="10264870at2759"/>
<dbReference type="PANTHER" id="PTHR21277:SF5">
    <property type="entry name" value="TRANSCRIPTIONAL ADAPTER 1"/>
    <property type="match status" value="1"/>
</dbReference>
<evidence type="ECO:0008006" key="8">
    <source>
        <dbReference type="Google" id="ProtNLM"/>
    </source>
</evidence>
<organism evidence="6 7">
    <name type="scientific">Cryoendolithus antarcticus</name>
    <dbReference type="NCBI Taxonomy" id="1507870"/>
    <lineage>
        <taxon>Eukaryota</taxon>
        <taxon>Fungi</taxon>
        <taxon>Dikarya</taxon>
        <taxon>Ascomycota</taxon>
        <taxon>Pezizomycotina</taxon>
        <taxon>Dothideomycetes</taxon>
        <taxon>Dothideomycetidae</taxon>
        <taxon>Cladosporiales</taxon>
        <taxon>Cladosporiaceae</taxon>
        <taxon>Cryoendolithus</taxon>
    </lineage>
</organism>
<reference evidence="7" key="1">
    <citation type="submission" date="2017-03" db="EMBL/GenBank/DDBJ databases">
        <title>Genomes of endolithic fungi from Antarctica.</title>
        <authorList>
            <person name="Coleine C."/>
            <person name="Masonjones S."/>
            <person name="Stajich J.E."/>
        </authorList>
    </citation>
    <scope>NUCLEOTIDE SEQUENCE [LARGE SCALE GENOMIC DNA]</scope>
    <source>
        <strain evidence="7">CCFEE 5527</strain>
    </source>
</reference>
<comment type="subcellular location">
    <subcellularLocation>
        <location evidence="1">Nucleus</location>
    </subcellularLocation>
</comment>
<gene>
    <name evidence="6" type="ORF">B0A48_16936</name>
</gene>
<evidence type="ECO:0000313" key="6">
    <source>
        <dbReference type="EMBL" id="OQN96962.1"/>
    </source>
</evidence>
<feature type="region of interest" description="Disordered" evidence="5">
    <location>
        <begin position="370"/>
        <end position="411"/>
    </location>
</feature>
<accession>A0A1V8SCT3</accession>
<keyword evidence="4" id="KW-0539">Nucleus</keyword>
<sequence>MNPAHLAINTSPTLATKTPISALPSALKNGKVPVPRIDLEPLYTNLKVALGEQWTDYKAAVNAFILGNLSQPELTYVLAPLLSPIPSVIPASNFAAPPVSLLSLHNTLITCLYANVQRDTPPTEVAPWVVATDKPTAGTKTAGATGTNDATEERLKREVMSLHARDRRRVKALKGEGKVGQDAALKEVLEYRRELEVAQPEIAPPTGGGLAKTNWDLEIRRKYALPLAAETLEFPSMENVLNRVEPICYEEGLSGGAAGVAQGVAELVEQATEAYLKDVIARLCAHSKSNVEGGIITAKHRRQLNKEEQDVERGVLQRNAAGLLPAEVELSLRHEPLDASDLRLALQLGNRHLKSEPFLAESMIASYYPSPPDSTDGASPLSRPLTNGITKSNSTAMDIDSDDTSWQGSGKADLDGLMSELDDCLAVG</sequence>
<dbReference type="GO" id="GO:0006357">
    <property type="term" value="P:regulation of transcription by RNA polymerase II"/>
    <property type="evidence" value="ECO:0007669"/>
    <property type="project" value="TreeGrafter"/>
</dbReference>
<dbReference type="Proteomes" id="UP000192596">
    <property type="component" value="Unassembled WGS sequence"/>
</dbReference>
<evidence type="ECO:0000256" key="4">
    <source>
        <dbReference type="ARBA" id="ARBA00023242"/>
    </source>
</evidence>
<evidence type="ECO:0000256" key="3">
    <source>
        <dbReference type="ARBA" id="ARBA00023163"/>
    </source>
</evidence>
<keyword evidence="7" id="KW-1185">Reference proteome</keyword>
<dbReference type="Pfam" id="PF12767">
    <property type="entry name" value="SAGA-Tad1"/>
    <property type="match status" value="1"/>
</dbReference>
<dbReference type="FunCoup" id="A0A1V8SCT3">
    <property type="interactions" value="1776"/>
</dbReference>
<name>A0A1V8SCT3_9PEZI</name>
<dbReference type="InParanoid" id="A0A1V8SCT3"/>
<feature type="compositionally biased region" description="Polar residues" evidence="5">
    <location>
        <begin position="384"/>
        <end position="396"/>
    </location>
</feature>
<evidence type="ECO:0000256" key="1">
    <source>
        <dbReference type="ARBA" id="ARBA00004123"/>
    </source>
</evidence>
<evidence type="ECO:0000256" key="5">
    <source>
        <dbReference type="SAM" id="MobiDB-lite"/>
    </source>
</evidence>
<dbReference type="EMBL" id="NAJO01000059">
    <property type="protein sequence ID" value="OQN96962.1"/>
    <property type="molecule type" value="Genomic_DNA"/>
</dbReference>
<keyword evidence="2" id="KW-0805">Transcription regulation</keyword>
<dbReference type="GO" id="GO:0003713">
    <property type="term" value="F:transcription coactivator activity"/>
    <property type="evidence" value="ECO:0007669"/>
    <property type="project" value="TreeGrafter"/>
</dbReference>
<evidence type="ECO:0000313" key="7">
    <source>
        <dbReference type="Proteomes" id="UP000192596"/>
    </source>
</evidence>
<proteinExistence type="predicted"/>
<dbReference type="STRING" id="1507870.A0A1V8SCT3"/>
<keyword evidence="3" id="KW-0804">Transcription</keyword>
<comment type="caution">
    <text evidence="6">The sequence shown here is derived from an EMBL/GenBank/DDBJ whole genome shotgun (WGS) entry which is preliminary data.</text>
</comment>